<proteinExistence type="predicted"/>
<reference evidence="1" key="1">
    <citation type="submission" date="2020-05" db="EMBL/GenBank/DDBJ databases">
        <title>Large-scale comparative analyses of tick genomes elucidate their genetic diversity and vector capacities.</title>
        <authorList>
            <person name="Jia N."/>
            <person name="Wang J."/>
            <person name="Shi W."/>
            <person name="Du L."/>
            <person name="Sun Y."/>
            <person name="Zhan W."/>
            <person name="Jiang J."/>
            <person name="Wang Q."/>
            <person name="Zhang B."/>
            <person name="Ji P."/>
            <person name="Sakyi L.B."/>
            <person name="Cui X."/>
            <person name="Yuan T."/>
            <person name="Jiang B."/>
            <person name="Yang W."/>
            <person name="Lam T.T.-Y."/>
            <person name="Chang Q."/>
            <person name="Ding S."/>
            <person name="Wang X."/>
            <person name="Zhu J."/>
            <person name="Ruan X."/>
            <person name="Zhao L."/>
            <person name="Wei J."/>
            <person name="Que T."/>
            <person name="Du C."/>
            <person name="Cheng J."/>
            <person name="Dai P."/>
            <person name="Han X."/>
            <person name="Huang E."/>
            <person name="Gao Y."/>
            <person name="Liu J."/>
            <person name="Shao H."/>
            <person name="Ye R."/>
            <person name="Li L."/>
            <person name="Wei W."/>
            <person name="Wang X."/>
            <person name="Wang C."/>
            <person name="Yang T."/>
            <person name="Huo Q."/>
            <person name="Li W."/>
            <person name="Guo W."/>
            <person name="Chen H."/>
            <person name="Zhou L."/>
            <person name="Ni X."/>
            <person name="Tian J."/>
            <person name="Zhou Y."/>
            <person name="Sheng Y."/>
            <person name="Liu T."/>
            <person name="Pan Y."/>
            <person name="Xia L."/>
            <person name="Li J."/>
            <person name="Zhao F."/>
            <person name="Cao W."/>
        </authorList>
    </citation>
    <scope>NUCLEOTIDE SEQUENCE</scope>
    <source>
        <strain evidence="1">Hyas-2018</strain>
    </source>
</reference>
<evidence type="ECO:0000313" key="2">
    <source>
        <dbReference type="Proteomes" id="UP000821845"/>
    </source>
</evidence>
<sequence>MDHFLQYVATATDLLLSIYEDDLNEPPSNYRGDTTAAPPAQLKRCRLLHQHRIPHMQKTWMTATLTVTLKGPFVCRNGGDTHSLLFRQVCQAVEMATEDQSASSVWIQQRHTVLQAPTSMSAITAAADSSEDSLADLGDETISSPEESGKSTSVVHKGDLDDLMTGLLISDEVESAQRVQVPSRKALCMMLWRLAYPDRLCDLKLFFFNRHSSVVSSVVSKVLAHIEHSFAHLMADLTVHKWLSLQSLELLSQIREEVTHQPLAPCSRDKGGEEQENHDDQVGEYLLPAALVFREEACIG</sequence>
<evidence type="ECO:0000313" key="1">
    <source>
        <dbReference type="EMBL" id="KAH6942610.1"/>
    </source>
</evidence>
<keyword evidence="2" id="KW-1185">Reference proteome</keyword>
<accession>A0ACB7T6Q1</accession>
<organism evidence="1 2">
    <name type="scientific">Hyalomma asiaticum</name>
    <name type="common">Tick</name>
    <dbReference type="NCBI Taxonomy" id="266040"/>
    <lineage>
        <taxon>Eukaryota</taxon>
        <taxon>Metazoa</taxon>
        <taxon>Ecdysozoa</taxon>
        <taxon>Arthropoda</taxon>
        <taxon>Chelicerata</taxon>
        <taxon>Arachnida</taxon>
        <taxon>Acari</taxon>
        <taxon>Parasitiformes</taxon>
        <taxon>Ixodida</taxon>
        <taxon>Ixodoidea</taxon>
        <taxon>Ixodidae</taxon>
        <taxon>Hyalomminae</taxon>
        <taxon>Hyalomma</taxon>
    </lineage>
</organism>
<name>A0ACB7T6Q1_HYAAI</name>
<comment type="caution">
    <text evidence="1">The sequence shown here is derived from an EMBL/GenBank/DDBJ whole genome shotgun (WGS) entry which is preliminary data.</text>
</comment>
<protein>
    <submittedName>
        <fullName evidence="1">Uncharacterized protein</fullName>
    </submittedName>
</protein>
<gene>
    <name evidence="1" type="ORF">HPB50_008435</name>
</gene>
<dbReference type="Proteomes" id="UP000821845">
    <property type="component" value="Chromosome 10"/>
</dbReference>
<dbReference type="EMBL" id="CM023490">
    <property type="protein sequence ID" value="KAH6942610.1"/>
    <property type="molecule type" value="Genomic_DNA"/>
</dbReference>